<evidence type="ECO:0000313" key="1">
    <source>
        <dbReference type="EMBL" id="KAJ2884277.1"/>
    </source>
</evidence>
<name>A0ACC1LV08_9FUNG</name>
<organism evidence="1 2">
    <name type="scientific">Coemansia aciculifera</name>
    <dbReference type="NCBI Taxonomy" id="417176"/>
    <lineage>
        <taxon>Eukaryota</taxon>
        <taxon>Fungi</taxon>
        <taxon>Fungi incertae sedis</taxon>
        <taxon>Zoopagomycota</taxon>
        <taxon>Kickxellomycotina</taxon>
        <taxon>Kickxellomycetes</taxon>
        <taxon>Kickxellales</taxon>
        <taxon>Kickxellaceae</taxon>
        <taxon>Coemansia</taxon>
    </lineage>
</organism>
<sequence>MTPASEKPLVCVFCASHESCNEAFNKAADELGRELALAGYGLVYGGGGRGSMGRVARGVYENNGSVLGIIPRSMILIEG</sequence>
<accession>A0ACC1LV08</accession>
<proteinExistence type="predicted"/>
<dbReference type="EMBL" id="JANBVB010002547">
    <property type="protein sequence ID" value="KAJ2884277.1"/>
    <property type="molecule type" value="Genomic_DNA"/>
</dbReference>
<evidence type="ECO:0000313" key="2">
    <source>
        <dbReference type="Proteomes" id="UP001139981"/>
    </source>
</evidence>
<dbReference type="Proteomes" id="UP001139981">
    <property type="component" value="Unassembled WGS sequence"/>
</dbReference>
<gene>
    <name evidence="1" type="ORF">IWW38_005446</name>
</gene>
<keyword evidence="2" id="KW-1185">Reference proteome</keyword>
<comment type="caution">
    <text evidence="1">The sequence shown here is derived from an EMBL/GenBank/DDBJ whole genome shotgun (WGS) entry which is preliminary data.</text>
</comment>
<protein>
    <submittedName>
        <fullName evidence="1">Uncharacterized protein</fullName>
    </submittedName>
</protein>
<reference evidence="1" key="1">
    <citation type="submission" date="2022-07" db="EMBL/GenBank/DDBJ databases">
        <title>Phylogenomic reconstructions and comparative analyses of Kickxellomycotina fungi.</title>
        <authorList>
            <person name="Reynolds N.K."/>
            <person name="Stajich J.E."/>
            <person name="Barry K."/>
            <person name="Grigoriev I.V."/>
            <person name="Crous P."/>
            <person name="Smith M.E."/>
        </authorList>
    </citation>
    <scope>NUCLEOTIDE SEQUENCE</scope>
    <source>
        <strain evidence="1">CBS 190363</strain>
    </source>
</reference>
<feature type="non-terminal residue" evidence="1">
    <location>
        <position position="79"/>
    </location>
</feature>